<accession>A0ABT7F5R2</accession>
<evidence type="ECO:0000313" key="2">
    <source>
        <dbReference type="Proteomes" id="UP001243757"/>
    </source>
</evidence>
<dbReference type="SUPFAM" id="SSF56784">
    <property type="entry name" value="HAD-like"/>
    <property type="match status" value="1"/>
</dbReference>
<reference evidence="1 2" key="1">
    <citation type="submission" date="2023-05" db="EMBL/GenBank/DDBJ databases">
        <title>Pseudodonghicola sp. nov.</title>
        <authorList>
            <person name="Huang J."/>
        </authorList>
    </citation>
    <scope>NUCLEOTIDE SEQUENCE [LARGE SCALE GENOMIC DNA]</scope>
    <source>
        <strain evidence="1 2">IC7</strain>
    </source>
</reference>
<dbReference type="InterPro" id="IPR036412">
    <property type="entry name" value="HAD-like_sf"/>
</dbReference>
<comment type="caution">
    <text evidence="1">The sequence shown here is derived from an EMBL/GenBank/DDBJ whole genome shotgun (WGS) entry which is preliminary data.</text>
</comment>
<dbReference type="Pfam" id="PF00702">
    <property type="entry name" value="Hydrolase"/>
    <property type="match status" value="1"/>
</dbReference>
<dbReference type="InterPro" id="IPR023214">
    <property type="entry name" value="HAD_sf"/>
</dbReference>
<dbReference type="Gene3D" id="3.40.50.1000">
    <property type="entry name" value="HAD superfamily/HAD-like"/>
    <property type="match status" value="2"/>
</dbReference>
<name>A0ABT7F5R2_9RHOB</name>
<organism evidence="1 2">
    <name type="scientific">Pseudodonghicola flavimaris</name>
    <dbReference type="NCBI Taxonomy" id="3050036"/>
    <lineage>
        <taxon>Bacteria</taxon>
        <taxon>Pseudomonadati</taxon>
        <taxon>Pseudomonadota</taxon>
        <taxon>Alphaproteobacteria</taxon>
        <taxon>Rhodobacterales</taxon>
        <taxon>Paracoccaceae</taxon>
        <taxon>Pseudodonghicola</taxon>
    </lineage>
</organism>
<evidence type="ECO:0000313" key="1">
    <source>
        <dbReference type="EMBL" id="MDK3019942.1"/>
    </source>
</evidence>
<dbReference type="RefSeq" id="WP_284482713.1">
    <property type="nucleotide sequence ID" value="NZ_JASNJD010000020.1"/>
</dbReference>
<protein>
    <submittedName>
        <fullName evidence="1">HAD hydrolase-like protein</fullName>
    </submittedName>
</protein>
<keyword evidence="2" id="KW-1185">Reference proteome</keyword>
<dbReference type="EMBL" id="JASNJD010000020">
    <property type="protein sequence ID" value="MDK3019942.1"/>
    <property type="molecule type" value="Genomic_DNA"/>
</dbReference>
<gene>
    <name evidence="1" type="ORF">QO033_19855</name>
</gene>
<dbReference type="PANTHER" id="PTHR19288">
    <property type="entry name" value="4-NITROPHENYLPHOSPHATASE-RELATED"/>
    <property type="match status" value="1"/>
</dbReference>
<sequence>MPHPIRLSDFLDSPGPDRAAVLADLDGCLLSGETVLPDVPRLLARCGDRLWIVSNNSTDTAQTLAVRLARLGLPVPAGRILLAGEMTLRTLQAERPGARVALFAASPLQVLACALGLYPDRRRPDLMVIARDTGLSFDDLAEIIALAHAGVPVRLTNPDITHPGADGTPCPETGALWAAVTAAVPRAAAVSLGKPAPDLLRRALRRAGVAPRDAVFIGDTPETDGAAAAAAGVDFVLLARPGAPARDLLQREASSC</sequence>
<dbReference type="PANTHER" id="PTHR19288:SF46">
    <property type="entry name" value="HALOACID DEHALOGENASE-LIKE HYDROLASE DOMAIN-CONTAINING PROTEIN 2"/>
    <property type="match status" value="1"/>
</dbReference>
<dbReference type="Proteomes" id="UP001243757">
    <property type="component" value="Unassembled WGS sequence"/>
</dbReference>
<proteinExistence type="predicted"/>